<feature type="region of interest" description="Disordered" evidence="1">
    <location>
        <begin position="1"/>
        <end position="26"/>
    </location>
</feature>
<gene>
    <name evidence="2" type="ORF">MA04_00432</name>
</gene>
<accession>A0ABT2QUF8</accession>
<comment type="caution">
    <text evidence="2">The sequence shown here is derived from an EMBL/GenBank/DDBJ whole genome shotgun (WGS) entry which is preliminary data.</text>
</comment>
<protein>
    <submittedName>
        <fullName evidence="2">Uncharacterized protein</fullName>
    </submittedName>
</protein>
<dbReference type="EMBL" id="ARXS01000002">
    <property type="protein sequence ID" value="MCU5781132.1"/>
    <property type="molecule type" value="Genomic_DNA"/>
</dbReference>
<keyword evidence="3" id="KW-1185">Reference proteome</keyword>
<name>A0ABT2QUF8_9GAMM</name>
<evidence type="ECO:0000313" key="3">
    <source>
        <dbReference type="Proteomes" id="UP001064106"/>
    </source>
</evidence>
<evidence type="ECO:0000313" key="2">
    <source>
        <dbReference type="EMBL" id="MCU5781132.1"/>
    </source>
</evidence>
<proteinExistence type="predicted"/>
<dbReference type="Proteomes" id="UP001064106">
    <property type="component" value="Unassembled WGS sequence"/>
</dbReference>
<reference evidence="2" key="1">
    <citation type="submission" date="2012-09" db="EMBL/GenBank/DDBJ databases">
        <title>Genome Sequence of alkane-degrading Bacterium Alcanivorax balearicus MACL04.</title>
        <authorList>
            <person name="Lai Q."/>
            <person name="Shao Z."/>
        </authorList>
    </citation>
    <scope>NUCLEOTIDE SEQUENCE</scope>
    <source>
        <strain evidence="2">MACL04</strain>
    </source>
</reference>
<evidence type="ECO:0000256" key="1">
    <source>
        <dbReference type="SAM" id="MobiDB-lite"/>
    </source>
</evidence>
<sequence length="61" mass="6408">MQANSGGQSIEGRIAFAEQSPSPLEADPIKHITEAGAFMAQLPVQGAFTDTELLSDLSYGL</sequence>
<organism evidence="2 3">
    <name type="scientific">Alloalcanivorax balearicus MACL04</name>
    <dbReference type="NCBI Taxonomy" id="1177182"/>
    <lineage>
        <taxon>Bacteria</taxon>
        <taxon>Pseudomonadati</taxon>
        <taxon>Pseudomonadota</taxon>
        <taxon>Gammaproteobacteria</taxon>
        <taxon>Oceanospirillales</taxon>
        <taxon>Alcanivoracaceae</taxon>
        <taxon>Alloalcanivorax</taxon>
    </lineage>
</organism>